<gene>
    <name evidence="1" type="ORF">Pfra01_000969200</name>
</gene>
<protein>
    <submittedName>
        <fullName evidence="1">Unnamed protein product</fullName>
    </submittedName>
</protein>
<dbReference type="OrthoDB" id="125551at2759"/>
<keyword evidence="2" id="KW-1185">Reference proteome</keyword>
<accession>A0A9W6XCV8</accession>
<dbReference type="EMBL" id="BSXT01000905">
    <property type="protein sequence ID" value="GMF36002.1"/>
    <property type="molecule type" value="Genomic_DNA"/>
</dbReference>
<dbReference type="Proteomes" id="UP001165121">
    <property type="component" value="Unassembled WGS sequence"/>
</dbReference>
<reference evidence="1" key="1">
    <citation type="submission" date="2023-04" db="EMBL/GenBank/DDBJ databases">
        <title>Phytophthora fragariaefolia NBRC 109709.</title>
        <authorList>
            <person name="Ichikawa N."/>
            <person name="Sato H."/>
            <person name="Tonouchi N."/>
        </authorList>
    </citation>
    <scope>NUCLEOTIDE SEQUENCE</scope>
    <source>
        <strain evidence="1">NBRC 109709</strain>
    </source>
</reference>
<name>A0A9W6XCV8_9STRA</name>
<proteinExistence type="predicted"/>
<dbReference type="AlphaFoldDB" id="A0A9W6XCV8"/>
<evidence type="ECO:0000313" key="2">
    <source>
        <dbReference type="Proteomes" id="UP001165121"/>
    </source>
</evidence>
<comment type="caution">
    <text evidence="1">The sequence shown here is derived from an EMBL/GenBank/DDBJ whole genome shotgun (WGS) entry which is preliminary data.</text>
</comment>
<sequence length="226" mass="25642">MILEFQLDTRNWLYLLPLVQGNLNHSSVESLGNHALIEVFTGLPAPSALNKIAVPSDKGTRLVPFDPERVSAHVRKLHHSLHAMHKEATTQKEKKRLYEMAYAKGRICNFVVGDFVLWSRLDSRLQGSKILVRWVGPFRVVEPRQHSFIVEHLVTKDKVDVHGPCLKFYCDSSLNVKAELKAHVAKQGIVLGIRAIVNHRKNPVSNEWDVQVAWIGLEDTAAEHLR</sequence>
<organism evidence="1 2">
    <name type="scientific">Phytophthora fragariaefolia</name>
    <dbReference type="NCBI Taxonomy" id="1490495"/>
    <lineage>
        <taxon>Eukaryota</taxon>
        <taxon>Sar</taxon>
        <taxon>Stramenopiles</taxon>
        <taxon>Oomycota</taxon>
        <taxon>Peronosporomycetes</taxon>
        <taxon>Peronosporales</taxon>
        <taxon>Peronosporaceae</taxon>
        <taxon>Phytophthora</taxon>
    </lineage>
</organism>
<evidence type="ECO:0000313" key="1">
    <source>
        <dbReference type="EMBL" id="GMF36002.1"/>
    </source>
</evidence>